<comment type="similarity">
    <text evidence="4">Belongs to the alkaline phosphatase family.</text>
</comment>
<feature type="binding site" evidence="3">
    <location>
        <position position="462"/>
    </location>
    <ligand>
        <name>Zn(2+)</name>
        <dbReference type="ChEBI" id="CHEBI:29105"/>
        <label>2</label>
    </ligand>
</feature>
<dbReference type="Gene3D" id="3.40.720.10">
    <property type="entry name" value="Alkaline Phosphatase, subunit A"/>
    <property type="match status" value="1"/>
</dbReference>
<dbReference type="SUPFAM" id="SSF53649">
    <property type="entry name" value="Alkaline phosphatase-like"/>
    <property type="match status" value="1"/>
</dbReference>
<dbReference type="KEGG" id="dpr:Despr_1550"/>
<feature type="binding site" evidence="3">
    <location>
        <position position="288"/>
    </location>
    <ligand>
        <name>Zn(2+)</name>
        <dbReference type="ChEBI" id="CHEBI:29105"/>
        <label>2</label>
    </ligand>
</feature>
<feature type="binding site" evidence="3">
    <location>
        <position position="284"/>
    </location>
    <ligand>
        <name>Zn(2+)</name>
        <dbReference type="ChEBI" id="CHEBI:29105"/>
        <label>2</label>
    </ligand>
</feature>
<name>A0A7U3YLR7_DESPD</name>
<dbReference type="GO" id="GO:0004035">
    <property type="term" value="F:alkaline phosphatase activity"/>
    <property type="evidence" value="ECO:0007669"/>
    <property type="project" value="TreeGrafter"/>
</dbReference>
<keyword evidence="3" id="KW-0460">Magnesium</keyword>
<dbReference type="Proteomes" id="UP000006365">
    <property type="component" value="Chromosome"/>
</dbReference>
<evidence type="ECO:0000256" key="4">
    <source>
        <dbReference type="RuleBase" id="RU003946"/>
    </source>
</evidence>
<feature type="active site" description="Phosphoserine intermediate" evidence="2">
    <location>
        <position position="93"/>
    </location>
</feature>
<evidence type="ECO:0000256" key="1">
    <source>
        <dbReference type="ARBA" id="ARBA00022553"/>
    </source>
</evidence>
<dbReference type="InterPro" id="IPR001952">
    <property type="entry name" value="Alkaline_phosphatase"/>
</dbReference>
<dbReference type="EMBL" id="CP002364">
    <property type="protein sequence ID" value="ADW17704.1"/>
    <property type="molecule type" value="Genomic_DNA"/>
</dbReference>
<accession>A0A7U3YLR7</accession>
<comment type="cofactor">
    <cofactor evidence="3">
        <name>Zn(2+)</name>
        <dbReference type="ChEBI" id="CHEBI:29105"/>
    </cofactor>
    <text evidence="3">Binds 2 Zn(2+) ions.</text>
</comment>
<dbReference type="Gene3D" id="1.10.60.40">
    <property type="match status" value="1"/>
</dbReference>
<dbReference type="GO" id="GO:0046872">
    <property type="term" value="F:metal ion binding"/>
    <property type="evidence" value="ECO:0007669"/>
    <property type="project" value="UniProtKB-KW"/>
</dbReference>
<dbReference type="SMART" id="SM00098">
    <property type="entry name" value="alkPPc"/>
    <property type="match status" value="1"/>
</dbReference>
<gene>
    <name evidence="6" type="ordered locus">Despr_1550</name>
</gene>
<dbReference type="PRINTS" id="PR00113">
    <property type="entry name" value="ALKPHPHTASE"/>
</dbReference>
<feature type="binding site" evidence="3">
    <location>
        <position position="35"/>
    </location>
    <ligand>
        <name>Zn(2+)</name>
        <dbReference type="ChEBI" id="CHEBI:29105"/>
        <label>2</label>
    </ligand>
</feature>
<feature type="chain" id="PRO_5030633171" evidence="5">
    <location>
        <begin position="24"/>
        <end position="508"/>
    </location>
</feature>
<keyword evidence="5" id="KW-0732">Signal</keyword>
<dbReference type="CDD" id="cd16012">
    <property type="entry name" value="ALP"/>
    <property type="match status" value="1"/>
</dbReference>
<sequence>MHKRTLICAACAVLSLAAAPAWAAMPKYVFFFVGDGMSSAQIQAAEAYLTTKNGGSATEAADLLKAENRLNMSKLPVLGMQTTYDAHALMTDSASAGTAFACGVKTQSGVIGMNDQKTIKYKSIAELAEEKGKRVGLISSVSLDHATPASFYASVPSRGDMNAIARQMAASGYDFFGGGGLAASEAQTITAQMQANGYTVLNDRQAILALKKNPKSKVVCINPTLQDSAAMPYAIDRPETNLSLAEMTEVAINSLFTRKKEGKHGGWFPKDDGFFLMVEGGKIDWACHANDAMATIGDTLDFDDAVGVALEFYRKHPSQTLIVVTGDHETGGMSVGHATTGYSGYYDRLLKQTSSFQAFGMNQWKAHKAANKDGYSWTAPNNLEASGEMLGLMESVFGLAWDSLNDHQKKKLEDAYDKSMSGSNDNSEAENKLLYGGYEPIIVTITHILNERASIGWTSYSHTGVPVPVFAVGSEAQRFAGFYDNTDIAKQMAMGIWQPLPVVKATVN</sequence>
<dbReference type="PANTHER" id="PTHR11596">
    <property type="entry name" value="ALKALINE PHOSPHATASE"/>
    <property type="match status" value="1"/>
</dbReference>
<evidence type="ECO:0000256" key="2">
    <source>
        <dbReference type="PIRSR" id="PIRSR601952-1"/>
    </source>
</evidence>
<feature type="binding site" evidence="3">
    <location>
        <position position="145"/>
    </location>
    <ligand>
        <name>Mg(2+)</name>
        <dbReference type="ChEBI" id="CHEBI:18420"/>
    </ligand>
</feature>
<feature type="binding site" evidence="3">
    <location>
        <position position="328"/>
    </location>
    <ligand>
        <name>Zn(2+)</name>
        <dbReference type="ChEBI" id="CHEBI:29105"/>
        <label>2</label>
    </ligand>
</feature>
<proteinExistence type="inferred from homology"/>
<dbReference type="RefSeq" id="WP_015724245.1">
    <property type="nucleotide sequence ID" value="NC_014972.1"/>
</dbReference>
<evidence type="ECO:0000313" key="6">
    <source>
        <dbReference type="EMBL" id="ADW17704.1"/>
    </source>
</evidence>
<keyword evidence="1" id="KW-0597">Phosphoprotein</keyword>
<dbReference type="InterPro" id="IPR017850">
    <property type="entry name" value="Alkaline_phosphatase_core_sf"/>
</dbReference>
<evidence type="ECO:0000256" key="3">
    <source>
        <dbReference type="PIRSR" id="PIRSR601952-2"/>
    </source>
</evidence>
<protein>
    <submittedName>
        <fullName evidence="6">Alkaline phosphatase</fullName>
    </submittedName>
</protein>
<dbReference type="Pfam" id="PF00245">
    <property type="entry name" value="Alk_phosphatase"/>
    <property type="match status" value="1"/>
</dbReference>
<feature type="binding site" evidence="3">
    <location>
        <position position="327"/>
    </location>
    <ligand>
        <name>Zn(2+)</name>
        <dbReference type="ChEBI" id="CHEBI:29105"/>
        <label>2</label>
    </ligand>
</feature>
<keyword evidence="3" id="KW-0479">Metal-binding</keyword>
<feature type="binding site" evidence="3">
    <location>
        <position position="147"/>
    </location>
    <ligand>
        <name>Mg(2+)</name>
        <dbReference type="ChEBI" id="CHEBI:18420"/>
    </ligand>
</feature>
<evidence type="ECO:0000256" key="5">
    <source>
        <dbReference type="SAM" id="SignalP"/>
    </source>
</evidence>
<keyword evidence="3" id="KW-0862">Zinc</keyword>
<organism evidence="6 7">
    <name type="scientific">Desulfobulbus propionicus (strain ATCC 33891 / DSM 2032 / VKM B-1956 / 1pr3)</name>
    <dbReference type="NCBI Taxonomy" id="577650"/>
    <lineage>
        <taxon>Bacteria</taxon>
        <taxon>Pseudomonadati</taxon>
        <taxon>Thermodesulfobacteriota</taxon>
        <taxon>Desulfobulbia</taxon>
        <taxon>Desulfobulbales</taxon>
        <taxon>Desulfobulbaceae</taxon>
        <taxon>Desulfobulbus</taxon>
    </lineage>
</organism>
<evidence type="ECO:0000313" key="7">
    <source>
        <dbReference type="Proteomes" id="UP000006365"/>
    </source>
</evidence>
<comment type="cofactor">
    <cofactor evidence="3">
        <name>Mg(2+)</name>
        <dbReference type="ChEBI" id="CHEBI:18420"/>
    </cofactor>
    <text evidence="3">Binds 1 Mg(2+) ion.</text>
</comment>
<feature type="signal peptide" evidence="5">
    <location>
        <begin position="1"/>
        <end position="23"/>
    </location>
</feature>
<feature type="binding site" evidence="3">
    <location>
        <position position="35"/>
    </location>
    <ligand>
        <name>Mg(2+)</name>
        <dbReference type="ChEBI" id="CHEBI:18420"/>
    </ligand>
</feature>
<keyword evidence="7" id="KW-1185">Reference proteome</keyword>
<dbReference type="PANTHER" id="PTHR11596:SF5">
    <property type="entry name" value="ALKALINE PHOSPHATASE"/>
    <property type="match status" value="1"/>
</dbReference>
<dbReference type="AlphaFoldDB" id="A0A7U3YLR7"/>
<feature type="binding site" evidence="3">
    <location>
        <position position="279"/>
    </location>
    <ligand>
        <name>Mg(2+)</name>
        <dbReference type="ChEBI" id="CHEBI:18420"/>
    </ligand>
</feature>
<reference evidence="6 7" key="1">
    <citation type="journal article" date="2011" name="Stand. Genomic Sci.">
        <title>Complete genome sequence of Desulfobulbus propionicus type strain (1pr3).</title>
        <authorList>
            <person name="Pagani I."/>
            <person name="Lapidus A."/>
            <person name="Nolan M."/>
            <person name="Lucas S."/>
            <person name="Hammon N."/>
            <person name="Deshpande S."/>
            <person name="Cheng J.F."/>
            <person name="Chertkov O."/>
            <person name="Davenport K."/>
            <person name="Tapia R."/>
            <person name="Han C."/>
            <person name="Goodwin L."/>
            <person name="Pitluck S."/>
            <person name="Liolios K."/>
            <person name="Mavromatis K."/>
            <person name="Ivanova N."/>
            <person name="Mikhailova N."/>
            <person name="Pati A."/>
            <person name="Chen A."/>
            <person name="Palaniappan K."/>
            <person name="Land M."/>
            <person name="Hauser L."/>
            <person name="Chang Y.J."/>
            <person name="Jeffries C.D."/>
            <person name="Detter J.C."/>
            <person name="Brambilla E."/>
            <person name="Kannan K.P."/>
            <person name="Djao O.D."/>
            <person name="Rohde M."/>
            <person name="Pukall R."/>
            <person name="Spring S."/>
            <person name="Goker M."/>
            <person name="Sikorski J."/>
            <person name="Woyke T."/>
            <person name="Bristow J."/>
            <person name="Eisen J.A."/>
            <person name="Markowitz V."/>
            <person name="Hugenholtz P."/>
            <person name="Kyrpides N.C."/>
            <person name="Klenk H.P."/>
        </authorList>
    </citation>
    <scope>NUCLEOTIDE SEQUENCE [LARGE SCALE GENOMIC DNA]</scope>
    <source>
        <strain evidence="7">ATCC 33891 / DSM 2032 / 1pr3</strain>
    </source>
</reference>